<dbReference type="InterPro" id="IPR007111">
    <property type="entry name" value="NACHT_NTPase"/>
</dbReference>
<gene>
    <name evidence="3" type="primary">LOC108676794</name>
</gene>
<feature type="domain" description="NACHT" evidence="1">
    <location>
        <begin position="264"/>
        <end position="386"/>
    </location>
</feature>
<dbReference type="Gene3D" id="3.40.50.300">
    <property type="entry name" value="P-loop containing nucleotide triphosphate hydrolases"/>
    <property type="match status" value="1"/>
</dbReference>
<dbReference type="PANTHER" id="PTHR46312:SF2">
    <property type="entry name" value="NUCLEOTIDE-BINDING OLIGOMERIZATION DOMAIN-CONTAINING PROTEIN 2-LIKE"/>
    <property type="match status" value="1"/>
</dbReference>
<protein>
    <submittedName>
        <fullName evidence="3">Uncharacterized protein LOC108676794</fullName>
    </submittedName>
</protein>
<evidence type="ECO:0000259" key="1">
    <source>
        <dbReference type="PROSITE" id="PS50837"/>
    </source>
</evidence>
<dbReference type="PROSITE" id="PS50837">
    <property type="entry name" value="NACHT"/>
    <property type="match status" value="1"/>
</dbReference>
<name>A0A979FQB7_HYAAZ</name>
<organism evidence="2 3">
    <name type="scientific">Hyalella azteca</name>
    <name type="common">Amphipod</name>
    <dbReference type="NCBI Taxonomy" id="294128"/>
    <lineage>
        <taxon>Eukaryota</taxon>
        <taxon>Metazoa</taxon>
        <taxon>Ecdysozoa</taxon>
        <taxon>Arthropoda</taxon>
        <taxon>Crustacea</taxon>
        <taxon>Multicrustacea</taxon>
        <taxon>Malacostraca</taxon>
        <taxon>Eumalacostraca</taxon>
        <taxon>Peracarida</taxon>
        <taxon>Amphipoda</taxon>
        <taxon>Senticaudata</taxon>
        <taxon>Talitrida</taxon>
        <taxon>Talitroidea</taxon>
        <taxon>Hyalellidae</taxon>
        <taxon>Hyalella</taxon>
    </lineage>
</organism>
<dbReference type="KEGG" id="hazt:108676794"/>
<dbReference type="SUPFAM" id="SSF52540">
    <property type="entry name" value="P-loop containing nucleoside triphosphate hydrolases"/>
    <property type="match status" value="1"/>
</dbReference>
<dbReference type="RefSeq" id="XP_047739293.1">
    <property type="nucleotide sequence ID" value="XM_047883337.1"/>
</dbReference>
<dbReference type="AlphaFoldDB" id="A0A979FQB7"/>
<sequence>MASMTDASEVGLDGEKFKWTYRNTFGNLCLSPKIMGLILNRECQDKKSHETYRQYLDRLRRDKNEDAFSNTEWKKAFGFLSKAFETVTNPDEQDVTAIFSLFNYIITIVRKDSSKDYRELLKKLKEVKDWRNNSFHNLQAVESKQNFEGLRAALVELIDEAGSFYSLNQGEIEDMKHELSDDIAKLQSTDKTSLYYWCSRLMVSGKAAFRLLWESRLSGEVLSLGNETIKVKRRDVFHALDLEVKALSGGEVFPYFKIFGAPEKIVVVTGVAGAGKTTLVKNIVLQFFEPLPKADDFLKSFNQVIFFECRDRTTTTLSDVIEQHFEDLCIELGKENILKALLRLDVLIIVDGFDEVNDVSKKVVIEVIEKTRRNNCRVLITARPYAVKEKLEPLLTSHDVSFTQFEIMPLTELDDQLEFLRRYEESLSDGTPTGEMTRSFMCLNNDIRSQFSEPINLVHFCEMHKYFPEAIPSWQTPGDVAPDKLRLYRKLLHTKLSGSIDEDLDVLVDNMFALVGAEALKLLRDNVLTFSEAELRAIKPRCQVRLKGDEKSDSAVVLSIVLKEHKPLGLNRSSSYEFKHKSEQEMFAGDYVVQCIIGESADSLNNILGVPKEELSQLREVLLYVVQMLSRDSPRHFLRRCGELKEALRDAGVTAADVMDCVTRCPDHAEQVAELATLTEDEDWNVRNIRHVSAVTKMLRHSRPKHLVVEMEAAALRKAQWGELLAEAGGVDVRLNLFHPYDYQPPYYTYQPHDDLLLPLPNSGVRLVGFWGCVGTPAGVAALAAVARGAELHIRMAAPLDLGTFGGINRKLTVYTRPFSPPAYIKRPLPLIPSPSLYVEGADSGCRGAVAHTITSLAPHNKRFAELRLKGCRLRAAEQQLLLQELQAAGIRTNYWGDTRAEAFG</sequence>
<dbReference type="GeneID" id="108676794"/>
<reference evidence="3" key="1">
    <citation type="submission" date="2025-08" db="UniProtKB">
        <authorList>
            <consortium name="RefSeq"/>
        </authorList>
    </citation>
    <scope>IDENTIFICATION</scope>
    <source>
        <tissue evidence="3">Whole organism</tissue>
    </source>
</reference>
<dbReference type="Proteomes" id="UP000694843">
    <property type="component" value="Unplaced"/>
</dbReference>
<dbReference type="OrthoDB" id="120976at2759"/>
<accession>A0A979FQB7</accession>
<evidence type="ECO:0000313" key="3">
    <source>
        <dbReference type="RefSeq" id="XP_047739293.1"/>
    </source>
</evidence>
<proteinExistence type="predicted"/>
<keyword evidence="2" id="KW-1185">Reference proteome</keyword>
<dbReference type="PANTHER" id="PTHR46312">
    <property type="entry name" value="NACHT DOMAIN-CONTAINING PROTEIN"/>
    <property type="match status" value="1"/>
</dbReference>
<evidence type="ECO:0000313" key="2">
    <source>
        <dbReference type="Proteomes" id="UP000694843"/>
    </source>
</evidence>
<dbReference type="Pfam" id="PF05729">
    <property type="entry name" value="NACHT"/>
    <property type="match status" value="1"/>
</dbReference>
<dbReference type="InterPro" id="IPR027417">
    <property type="entry name" value="P-loop_NTPase"/>
</dbReference>